<dbReference type="PANTHER" id="PTHR37534">
    <property type="entry name" value="TRANSCRIPTIONAL ACTIVATOR PROTEIN UGA3"/>
    <property type="match status" value="1"/>
</dbReference>
<dbReference type="PROSITE" id="PS50048">
    <property type="entry name" value="ZN2_CY6_FUNGAL_2"/>
    <property type="match status" value="1"/>
</dbReference>
<dbReference type="Proteomes" id="UP001334248">
    <property type="component" value="Unassembled WGS sequence"/>
</dbReference>
<comment type="subcellular location">
    <subcellularLocation>
        <location evidence="1">Nucleus</location>
    </subcellularLocation>
</comment>
<evidence type="ECO:0000313" key="8">
    <source>
        <dbReference type="EMBL" id="KAK5938675.1"/>
    </source>
</evidence>
<sequence length="729" mass="81122">MSPSGSALDLVENEDLALDAWWSIPSSHSVGAGHGILADPLGFNLSDLDPFPIYTGETLGFEEGGQPHAKRRRGRAYTTSNDINLLQGCVTCRERKIKCDERRPVCNNCRRSRRYSCRGYIDPLANRNLEVHNVPGSLSHTTTAGTETLTRVARRRHQAHHDTEAGIGTDDAGRAQPSYVPTENDEAHQDPRTPHVDNGAPFGSRPLTDGYHGLPSLSESFTDPSINDPVQLASEPGRQDDDLLLHYQKVVCHIMMPTIDALRNPWLQIYLPLACVDPPTTGQLALRHALMSVAAHHLALTALDPQHNNAMRASRHREEAKRCLTEILQSDSTENARSHKYALLATAMTLISIDVFSTDRGDCNISLNLARQVIQRTGGEEFWKSDARSSVLYQIFCCYEMVAITTEVRSQSITSTEVTSHSDEVSAHRGDNDVPNARAEIFEATGIGDSVPYTDYYALDTSFGISLRTISLLHRTIRAGAELTKAKSPSVMSHGLIQVIDEIKTKLYDIEKHPSAFSPSSSSHVVAPRMFVDEDGLSMPKLQMMNPNQTLPQVISDELIENHQWAFHYAVILYFHRVIPISVRKPSDATRRTMNNSDNACDANRNPSGNFPVPDHQRLVCKVLDRLENIDCLTRDTEIRPASTLWPAFIAAVEAVNVDLRHRALIWFSKAAQKGIGNIPRAKELVMEIWRRVDRQLASNDSLLSLNHGLGPVDWRLVMEELGQSIMLT</sequence>
<evidence type="ECO:0000256" key="1">
    <source>
        <dbReference type="ARBA" id="ARBA00004123"/>
    </source>
</evidence>
<dbReference type="InterPro" id="IPR021858">
    <property type="entry name" value="Fun_TF"/>
</dbReference>
<organism evidence="8 9">
    <name type="scientific">Knufia obscura</name>
    <dbReference type="NCBI Taxonomy" id="1635080"/>
    <lineage>
        <taxon>Eukaryota</taxon>
        <taxon>Fungi</taxon>
        <taxon>Dikarya</taxon>
        <taxon>Ascomycota</taxon>
        <taxon>Pezizomycotina</taxon>
        <taxon>Eurotiomycetes</taxon>
        <taxon>Chaetothyriomycetidae</taxon>
        <taxon>Chaetothyriales</taxon>
        <taxon>Trichomeriaceae</taxon>
        <taxon>Knufia</taxon>
    </lineage>
</organism>
<evidence type="ECO:0000256" key="5">
    <source>
        <dbReference type="ARBA" id="ARBA00023242"/>
    </source>
</evidence>
<dbReference type="PANTHER" id="PTHR37534:SF20">
    <property type="entry name" value="PRO1A C6 ZINK-FINGER PROTEIN"/>
    <property type="match status" value="1"/>
</dbReference>
<name>A0ABR0REJ9_9EURO</name>
<dbReference type="RefSeq" id="XP_064726765.1">
    <property type="nucleotide sequence ID" value="XM_064877263.1"/>
</dbReference>
<accession>A0ABR0REJ9</accession>
<comment type="caution">
    <text evidence="8">The sequence shown here is derived from an EMBL/GenBank/DDBJ whole genome shotgun (WGS) entry which is preliminary data.</text>
</comment>
<dbReference type="InterPro" id="IPR036864">
    <property type="entry name" value="Zn2-C6_fun-type_DNA-bd_sf"/>
</dbReference>
<dbReference type="CDD" id="cd00067">
    <property type="entry name" value="GAL4"/>
    <property type="match status" value="1"/>
</dbReference>
<evidence type="ECO:0000313" key="9">
    <source>
        <dbReference type="Proteomes" id="UP001334248"/>
    </source>
</evidence>
<keyword evidence="3" id="KW-0238">DNA-binding</keyword>
<protein>
    <recommendedName>
        <fullName evidence="7">Zn(2)-C6 fungal-type domain-containing protein</fullName>
    </recommendedName>
</protein>
<keyword evidence="4" id="KW-0804">Transcription</keyword>
<reference evidence="8 9" key="1">
    <citation type="journal article" date="2023" name="Res Sq">
        <title>Genomic and morphological characterization of Knufia obscura isolated from the Mars 2020 spacecraft assembly facility.</title>
        <authorList>
            <person name="Chander A.M."/>
            <person name="Teixeira M.M."/>
            <person name="Singh N.K."/>
            <person name="Williams M.P."/>
            <person name="Parker C.W."/>
            <person name="Leo P."/>
            <person name="Stajich J.E."/>
            <person name="Torok T."/>
            <person name="Tighe S."/>
            <person name="Mason C.E."/>
            <person name="Venkateswaran K."/>
        </authorList>
    </citation>
    <scope>NUCLEOTIDE SEQUENCE [LARGE SCALE GENOMIC DNA]</scope>
    <source>
        <strain evidence="8 9">CCFEE 5817</strain>
    </source>
</reference>
<dbReference type="GeneID" id="90002315"/>
<keyword evidence="2" id="KW-0805">Transcription regulation</keyword>
<feature type="compositionally biased region" description="Basic and acidic residues" evidence="6">
    <location>
        <begin position="185"/>
        <end position="195"/>
    </location>
</feature>
<evidence type="ECO:0000256" key="2">
    <source>
        <dbReference type="ARBA" id="ARBA00023015"/>
    </source>
</evidence>
<dbReference type="EMBL" id="JAVHJV010000012">
    <property type="protein sequence ID" value="KAK5938675.1"/>
    <property type="molecule type" value="Genomic_DNA"/>
</dbReference>
<dbReference type="InterPro" id="IPR001138">
    <property type="entry name" value="Zn2Cys6_DnaBD"/>
</dbReference>
<feature type="region of interest" description="Disordered" evidence="6">
    <location>
        <begin position="158"/>
        <end position="237"/>
    </location>
</feature>
<feature type="domain" description="Zn(2)-C6 fungal-type" evidence="7">
    <location>
        <begin position="88"/>
        <end position="117"/>
    </location>
</feature>
<keyword evidence="9" id="KW-1185">Reference proteome</keyword>
<evidence type="ECO:0000256" key="4">
    <source>
        <dbReference type="ARBA" id="ARBA00023163"/>
    </source>
</evidence>
<proteinExistence type="predicted"/>
<evidence type="ECO:0000259" key="7">
    <source>
        <dbReference type="PROSITE" id="PS50048"/>
    </source>
</evidence>
<evidence type="ECO:0000256" key="3">
    <source>
        <dbReference type="ARBA" id="ARBA00023125"/>
    </source>
</evidence>
<feature type="compositionally biased region" description="Polar residues" evidence="6">
    <location>
        <begin position="592"/>
        <end position="609"/>
    </location>
</feature>
<dbReference type="Gene3D" id="4.10.240.10">
    <property type="entry name" value="Zn(2)-C6 fungal-type DNA-binding domain"/>
    <property type="match status" value="1"/>
</dbReference>
<dbReference type="SUPFAM" id="SSF57701">
    <property type="entry name" value="Zn2/Cys6 DNA-binding domain"/>
    <property type="match status" value="1"/>
</dbReference>
<dbReference type="PROSITE" id="PS00463">
    <property type="entry name" value="ZN2_CY6_FUNGAL_1"/>
    <property type="match status" value="1"/>
</dbReference>
<gene>
    <name evidence="8" type="ORF">PMZ80_008866</name>
</gene>
<keyword evidence="5" id="KW-0539">Nucleus</keyword>
<dbReference type="SMART" id="SM00066">
    <property type="entry name" value="GAL4"/>
    <property type="match status" value="1"/>
</dbReference>
<evidence type="ECO:0000256" key="6">
    <source>
        <dbReference type="SAM" id="MobiDB-lite"/>
    </source>
</evidence>
<dbReference type="Pfam" id="PF11951">
    <property type="entry name" value="Fungal_trans_2"/>
    <property type="match status" value="1"/>
</dbReference>
<feature type="region of interest" description="Disordered" evidence="6">
    <location>
        <begin position="589"/>
        <end position="609"/>
    </location>
</feature>
<dbReference type="Pfam" id="PF00172">
    <property type="entry name" value="Zn_clus"/>
    <property type="match status" value="1"/>
</dbReference>